<dbReference type="PANTHER" id="PTHR46890:SF48">
    <property type="entry name" value="RNA-DIRECTED DNA POLYMERASE"/>
    <property type="match status" value="1"/>
</dbReference>
<dbReference type="Pfam" id="PF00078">
    <property type="entry name" value="RVT_1"/>
    <property type="match status" value="1"/>
</dbReference>
<sequence length="420" mass="48066">MWNQRFCILWLKNGDGNTKFFHSRASHRFRKNVIMGINDSHGVWKEGLNDVAAILINFYSELFTTSRPPIHHEALNHIPQVITDDLNRELTSRFEEWEVIQALKQMAPLKAPSTFLHPLNHTFITLIPKKKNPSLVSDYRPISLCNVLYKIFAKVLANRLKKLLNAVINENQSAFVKGRLLSDNILIAFETLHCMKNYNSGVGGFMALKLDMSKAYDRVEWVFLENVMRKMGLSEKWIGLIMVCVRSVTYSILVNGEPRGLIHPSRGLRQGDPLSPFLFLLCTEGLHGLISKAASNGDIHGFSLCKRGPKLTHLFFADDCLLFCRAIPEECSKVLEILSLYEEVLGQKLNREKTALFFSKAVTEANRQIIKGILGVREIHHYEKYLGLPSLTGRRKKASFNYLKERVWRKLQGWEGKLLS</sequence>
<dbReference type="CDD" id="cd01650">
    <property type="entry name" value="RT_nLTR_like"/>
    <property type="match status" value="1"/>
</dbReference>
<reference evidence="2 3" key="1">
    <citation type="submission" date="2024-01" db="EMBL/GenBank/DDBJ databases">
        <title>A telomere-to-telomere, gap-free genome of sweet tea (Lithocarpus litseifolius).</title>
        <authorList>
            <person name="Zhou J."/>
        </authorList>
    </citation>
    <scope>NUCLEOTIDE SEQUENCE [LARGE SCALE GENOMIC DNA]</scope>
    <source>
        <strain evidence="2">Zhou-2022a</strain>
        <tissue evidence="2">Leaf</tissue>
    </source>
</reference>
<dbReference type="InterPro" id="IPR052343">
    <property type="entry name" value="Retrotransposon-Effector_Assoc"/>
</dbReference>
<name>A0AAW2DTT2_9ROSI</name>
<dbReference type="PROSITE" id="PS50878">
    <property type="entry name" value="RT_POL"/>
    <property type="match status" value="1"/>
</dbReference>
<evidence type="ECO:0000259" key="1">
    <source>
        <dbReference type="PROSITE" id="PS50878"/>
    </source>
</evidence>
<dbReference type="SUPFAM" id="SSF56672">
    <property type="entry name" value="DNA/RNA polymerases"/>
    <property type="match status" value="1"/>
</dbReference>
<proteinExistence type="predicted"/>
<dbReference type="EMBL" id="JAZDWU010000001">
    <property type="protein sequence ID" value="KAL0014160.1"/>
    <property type="molecule type" value="Genomic_DNA"/>
</dbReference>
<gene>
    <name evidence="2" type="ORF">SO802_001229</name>
</gene>
<evidence type="ECO:0000313" key="2">
    <source>
        <dbReference type="EMBL" id="KAL0014160.1"/>
    </source>
</evidence>
<feature type="domain" description="Reverse transcriptase" evidence="1">
    <location>
        <begin position="108"/>
        <end position="390"/>
    </location>
</feature>
<protein>
    <recommendedName>
        <fullName evidence="1">Reverse transcriptase domain-containing protein</fullName>
    </recommendedName>
</protein>
<dbReference type="AlphaFoldDB" id="A0AAW2DTT2"/>
<dbReference type="InterPro" id="IPR000477">
    <property type="entry name" value="RT_dom"/>
</dbReference>
<keyword evidence="3" id="KW-1185">Reference proteome</keyword>
<comment type="caution">
    <text evidence="2">The sequence shown here is derived from an EMBL/GenBank/DDBJ whole genome shotgun (WGS) entry which is preliminary data.</text>
</comment>
<accession>A0AAW2DTT2</accession>
<evidence type="ECO:0000313" key="3">
    <source>
        <dbReference type="Proteomes" id="UP001459277"/>
    </source>
</evidence>
<organism evidence="2 3">
    <name type="scientific">Lithocarpus litseifolius</name>
    <dbReference type="NCBI Taxonomy" id="425828"/>
    <lineage>
        <taxon>Eukaryota</taxon>
        <taxon>Viridiplantae</taxon>
        <taxon>Streptophyta</taxon>
        <taxon>Embryophyta</taxon>
        <taxon>Tracheophyta</taxon>
        <taxon>Spermatophyta</taxon>
        <taxon>Magnoliopsida</taxon>
        <taxon>eudicotyledons</taxon>
        <taxon>Gunneridae</taxon>
        <taxon>Pentapetalae</taxon>
        <taxon>rosids</taxon>
        <taxon>fabids</taxon>
        <taxon>Fagales</taxon>
        <taxon>Fagaceae</taxon>
        <taxon>Lithocarpus</taxon>
    </lineage>
</organism>
<dbReference type="Proteomes" id="UP001459277">
    <property type="component" value="Unassembled WGS sequence"/>
</dbReference>
<dbReference type="PANTHER" id="PTHR46890">
    <property type="entry name" value="NON-LTR RETROLELEMENT REVERSE TRANSCRIPTASE-LIKE PROTEIN-RELATED"/>
    <property type="match status" value="1"/>
</dbReference>
<dbReference type="InterPro" id="IPR043502">
    <property type="entry name" value="DNA/RNA_pol_sf"/>
</dbReference>